<accession>A0A5C6LUZ0</accession>
<dbReference type="RefSeq" id="WP_146306118.1">
    <property type="nucleotide sequence ID" value="NZ_VOHS01000015.1"/>
</dbReference>
<feature type="chain" id="PRO_5022953651" evidence="3">
    <location>
        <begin position="26"/>
        <end position="357"/>
    </location>
</feature>
<comment type="caution">
    <text evidence="5">The sequence shown here is derived from an EMBL/GenBank/DDBJ whole genome shotgun (WGS) entry which is preliminary data.</text>
</comment>
<dbReference type="SUPFAM" id="SSF56601">
    <property type="entry name" value="beta-lactamase/transpeptidase-like"/>
    <property type="match status" value="1"/>
</dbReference>
<keyword evidence="2" id="KW-0472">Membrane</keyword>
<dbReference type="OrthoDB" id="1522765at2"/>
<dbReference type="Pfam" id="PF00144">
    <property type="entry name" value="Beta-lactamase"/>
    <property type="match status" value="1"/>
</dbReference>
<proteinExistence type="predicted"/>
<gene>
    <name evidence="5" type="ORF">FEF09_16340</name>
</gene>
<evidence type="ECO:0000313" key="6">
    <source>
        <dbReference type="Proteomes" id="UP000318815"/>
    </source>
</evidence>
<dbReference type="InterPro" id="IPR050491">
    <property type="entry name" value="AmpC-like"/>
</dbReference>
<evidence type="ECO:0000313" key="5">
    <source>
        <dbReference type="EMBL" id="TWV99558.1"/>
    </source>
</evidence>
<dbReference type="Proteomes" id="UP000318815">
    <property type="component" value="Unassembled WGS sequence"/>
</dbReference>
<evidence type="ECO:0000256" key="3">
    <source>
        <dbReference type="SAM" id="SignalP"/>
    </source>
</evidence>
<feature type="signal peptide" evidence="3">
    <location>
        <begin position="1"/>
        <end position="25"/>
    </location>
</feature>
<feature type="domain" description="Beta-lactamase-related" evidence="4">
    <location>
        <begin position="27"/>
        <end position="338"/>
    </location>
</feature>
<dbReference type="GO" id="GO:0016020">
    <property type="term" value="C:membrane"/>
    <property type="evidence" value="ECO:0007669"/>
    <property type="project" value="UniProtKB-SubCell"/>
</dbReference>
<dbReference type="InterPro" id="IPR012338">
    <property type="entry name" value="Beta-lactam/transpept-like"/>
</dbReference>
<keyword evidence="6" id="KW-1185">Reference proteome</keyword>
<comment type="subcellular location">
    <subcellularLocation>
        <location evidence="1">Membrane</location>
    </subcellularLocation>
</comment>
<evidence type="ECO:0000259" key="4">
    <source>
        <dbReference type="Pfam" id="PF00144"/>
    </source>
</evidence>
<dbReference type="InterPro" id="IPR001466">
    <property type="entry name" value="Beta-lactam-related"/>
</dbReference>
<dbReference type="PANTHER" id="PTHR46825:SF11">
    <property type="entry name" value="PENICILLIN-BINDING PROTEIN 4"/>
    <property type="match status" value="1"/>
</dbReference>
<dbReference type="AlphaFoldDB" id="A0A5C6LUZ0"/>
<evidence type="ECO:0000256" key="2">
    <source>
        <dbReference type="ARBA" id="ARBA00023136"/>
    </source>
</evidence>
<name>A0A5C6LUZ0_9BACT</name>
<dbReference type="PANTHER" id="PTHR46825">
    <property type="entry name" value="D-ALANYL-D-ALANINE-CARBOXYPEPTIDASE/ENDOPEPTIDASE AMPH"/>
    <property type="match status" value="1"/>
</dbReference>
<organism evidence="5 6">
    <name type="scientific">Chitinophaga pinensis</name>
    <dbReference type="NCBI Taxonomy" id="79329"/>
    <lineage>
        <taxon>Bacteria</taxon>
        <taxon>Pseudomonadati</taxon>
        <taxon>Bacteroidota</taxon>
        <taxon>Chitinophagia</taxon>
        <taxon>Chitinophagales</taxon>
        <taxon>Chitinophagaceae</taxon>
        <taxon>Chitinophaga</taxon>
    </lineage>
</organism>
<keyword evidence="3" id="KW-0732">Signal</keyword>
<evidence type="ECO:0000256" key="1">
    <source>
        <dbReference type="ARBA" id="ARBA00004370"/>
    </source>
</evidence>
<protein>
    <submittedName>
        <fullName evidence="5">Beta-lactamase family protein</fullName>
    </submittedName>
</protein>
<dbReference type="Gene3D" id="3.40.710.10">
    <property type="entry name" value="DD-peptidase/beta-lactamase superfamily"/>
    <property type="match status" value="1"/>
</dbReference>
<dbReference type="EMBL" id="VOHS01000015">
    <property type="protein sequence ID" value="TWV99558.1"/>
    <property type="molecule type" value="Genomic_DNA"/>
</dbReference>
<sequence>MRRLFPFIFLLLPVIVRGQSLVAFADSVRQQYKIPALAVAVVSSDSVLACHTMGVRRIDTDLSVKPGDHFHIGSNTKAITAFIAAMLVKEKKIQWNTTFLTLFPELRWRTRYVYDTVTLANLLTFRGRVQGYTYNTPTPAFRDLHGDYASQRKQLAANFLTQEPMKPDANGLTPSNVDYIMAGLMLEKASGKSYKELVADLGKQLDIDFRFDYPNLKDTTQPWGHDDKLQPLGPLENYKMNWLLAAGNINVSLEQYIHFIQLQLKGLKGKTDILPKKTFEQLLYGMPAFSYGWFNVTDKETGHHIATNEGNAGAFITKVQIIREADRAYIIFINAAAEATQEGIAVLLDELRQRYGR</sequence>
<reference evidence="5 6" key="1">
    <citation type="submission" date="2019-08" db="EMBL/GenBank/DDBJ databases">
        <title>Whole genome sequencing of chitin degrading bacteria Chitinophaga pinensis YS16.</title>
        <authorList>
            <person name="Singh R.P."/>
            <person name="Manchanda G."/>
            <person name="Maurya I.K."/>
            <person name="Joshi N.K."/>
            <person name="Srivastava A.K."/>
        </authorList>
    </citation>
    <scope>NUCLEOTIDE SEQUENCE [LARGE SCALE GENOMIC DNA]</scope>
    <source>
        <strain evidence="5 6">YS-16</strain>
    </source>
</reference>